<dbReference type="Proteomes" id="UP001164746">
    <property type="component" value="Chromosome 9"/>
</dbReference>
<feature type="compositionally biased region" description="Basic residues" evidence="1">
    <location>
        <begin position="382"/>
        <end position="392"/>
    </location>
</feature>
<feature type="region of interest" description="Disordered" evidence="1">
    <location>
        <begin position="368"/>
        <end position="402"/>
    </location>
</feature>
<protein>
    <submittedName>
        <fullName evidence="3">BMBL-like protein</fullName>
    </submittedName>
</protein>
<feature type="region of interest" description="Disordered" evidence="1">
    <location>
        <begin position="246"/>
        <end position="280"/>
    </location>
</feature>
<feature type="compositionally biased region" description="Polar residues" evidence="1">
    <location>
        <begin position="254"/>
        <end position="273"/>
    </location>
</feature>
<organism evidence="3 4">
    <name type="scientific">Mya arenaria</name>
    <name type="common">Soft-shell clam</name>
    <dbReference type="NCBI Taxonomy" id="6604"/>
    <lineage>
        <taxon>Eukaryota</taxon>
        <taxon>Metazoa</taxon>
        <taxon>Spiralia</taxon>
        <taxon>Lophotrochozoa</taxon>
        <taxon>Mollusca</taxon>
        <taxon>Bivalvia</taxon>
        <taxon>Autobranchia</taxon>
        <taxon>Heteroconchia</taxon>
        <taxon>Euheterodonta</taxon>
        <taxon>Imparidentia</taxon>
        <taxon>Neoheterodontei</taxon>
        <taxon>Myida</taxon>
        <taxon>Myoidea</taxon>
        <taxon>Myidae</taxon>
        <taxon>Mya</taxon>
    </lineage>
</organism>
<dbReference type="EMBL" id="CP111020">
    <property type="protein sequence ID" value="WAR15431.1"/>
    <property type="molecule type" value="Genomic_DNA"/>
</dbReference>
<sequence length="568" mass="61682">MMKNCMIRNQFFFIFTVFVLFSSSQALFDWIFGAKSERSSDGNVVMRSSGLKFEVQTADDKFLQLKDVIENLSELDSCNHIVVYKLKKRCGDLSEEDLGKLAVQLLNCQSSIVNNRARALCYATQQQQFRRLAEVTVNELMSSAHGQLQFLKELQKQEATQFESHEKIVADLTHIQQKSHDALNKLDDKLSILTCGALHISYFLFAALAASFLQAPPATRVALFTLVSLNATMEIQCGHNPPYFLSGSLPAPGQTGSQDAEETNQSPDTTTAGSPHDIPLSPVEIKQLTTNLVNESVASETSPGPRGDRSSKTADHSSHLDRPSTSAFTPYRRPEQARPDSSTVTMQRDDIAKVKRYLENLDENTSVSEFDMSETRNNSGARFRHSTPHRPASRGSSSTNRSYCQGITKTGTPCRSGCTNGSEFCHRHRGVSHAVLGESYAVLASAHGVIGVYHAVLGASYAVSASAHGVIGVSHAVLGASYAVSASAHGVLGVSHAVLGSYHGVSISCSVRIISCSVRSISCSVRSILCSVRNISCRVRSISYSVRSILCSVRIISCRNGTGQDTKG</sequence>
<name>A0ABY7F818_MYAAR</name>
<dbReference type="PANTHER" id="PTHR33538">
    <property type="entry name" value="PROTEIN GAMETE EXPRESSED 1"/>
    <property type="match status" value="1"/>
</dbReference>
<evidence type="ECO:0000256" key="1">
    <source>
        <dbReference type="SAM" id="MobiDB-lite"/>
    </source>
</evidence>
<evidence type="ECO:0000313" key="4">
    <source>
        <dbReference type="Proteomes" id="UP001164746"/>
    </source>
</evidence>
<dbReference type="InterPro" id="IPR040346">
    <property type="entry name" value="GEX1/Brambleberry"/>
</dbReference>
<evidence type="ECO:0000256" key="2">
    <source>
        <dbReference type="SAM" id="SignalP"/>
    </source>
</evidence>
<reference evidence="3" key="1">
    <citation type="submission" date="2022-11" db="EMBL/GenBank/DDBJ databases">
        <title>Centuries of genome instability and evolution in soft-shell clam transmissible cancer (bioRxiv).</title>
        <authorList>
            <person name="Hart S.F.M."/>
            <person name="Yonemitsu M.A."/>
            <person name="Giersch R.M."/>
            <person name="Beal B.F."/>
            <person name="Arriagada G."/>
            <person name="Davis B.W."/>
            <person name="Ostrander E.A."/>
            <person name="Goff S.P."/>
            <person name="Metzger M.J."/>
        </authorList>
    </citation>
    <scope>NUCLEOTIDE SEQUENCE</scope>
    <source>
        <strain evidence="3">MELC-2E11</strain>
        <tissue evidence="3">Siphon/mantle</tissue>
    </source>
</reference>
<feature type="signal peptide" evidence="2">
    <location>
        <begin position="1"/>
        <end position="26"/>
    </location>
</feature>
<feature type="compositionally biased region" description="Basic and acidic residues" evidence="1">
    <location>
        <begin position="306"/>
        <end position="322"/>
    </location>
</feature>
<proteinExistence type="predicted"/>
<gene>
    <name evidence="3" type="ORF">MAR_005536</name>
</gene>
<keyword evidence="2" id="KW-0732">Signal</keyword>
<accession>A0ABY7F818</accession>
<evidence type="ECO:0000313" key="3">
    <source>
        <dbReference type="EMBL" id="WAR15431.1"/>
    </source>
</evidence>
<dbReference type="PANTHER" id="PTHR33538:SF1">
    <property type="entry name" value="PROTEIN BRAMBLEBERRY"/>
    <property type="match status" value="1"/>
</dbReference>
<feature type="region of interest" description="Disordered" evidence="1">
    <location>
        <begin position="295"/>
        <end position="349"/>
    </location>
</feature>
<feature type="chain" id="PRO_5046880434" evidence="2">
    <location>
        <begin position="27"/>
        <end position="568"/>
    </location>
</feature>
<keyword evidence="4" id="KW-1185">Reference proteome</keyword>